<proteinExistence type="predicted"/>
<accession>A0A5J4R8R7</accession>
<evidence type="ECO:0000313" key="1">
    <source>
        <dbReference type="EMBL" id="KAA6329684.1"/>
    </source>
</evidence>
<protein>
    <submittedName>
        <fullName evidence="1">Uncharacterized protein</fullName>
    </submittedName>
</protein>
<sequence length="122" mass="13703">MGVLTDSHKNLTNGVGKCSVPMWRCGMPAGFCDEPAYSTRPESREYMNYCAREYQRDDNRYNGYVPALACPVHGGERKEKVLNLCDYCTKCIADCDGDPVFGHGKGNDNVYGCNRVEYKNQI</sequence>
<organism evidence="1">
    <name type="scientific">termite gut metagenome</name>
    <dbReference type="NCBI Taxonomy" id="433724"/>
    <lineage>
        <taxon>unclassified sequences</taxon>
        <taxon>metagenomes</taxon>
        <taxon>organismal metagenomes</taxon>
    </lineage>
</organism>
<dbReference type="EMBL" id="SNRY01001610">
    <property type="protein sequence ID" value="KAA6329684.1"/>
    <property type="molecule type" value="Genomic_DNA"/>
</dbReference>
<gene>
    <name evidence="1" type="ORF">EZS27_021532</name>
</gene>
<dbReference type="AlphaFoldDB" id="A0A5J4R8R7"/>
<comment type="caution">
    <text evidence="1">The sequence shown here is derived from an EMBL/GenBank/DDBJ whole genome shotgun (WGS) entry which is preliminary data.</text>
</comment>
<reference evidence="1" key="1">
    <citation type="submission" date="2019-03" db="EMBL/GenBank/DDBJ databases">
        <title>Single cell metagenomics reveals metabolic interactions within the superorganism composed of flagellate Streblomastix strix and complex community of Bacteroidetes bacteria on its surface.</title>
        <authorList>
            <person name="Treitli S.C."/>
            <person name="Kolisko M."/>
            <person name="Husnik F."/>
            <person name="Keeling P."/>
            <person name="Hampl V."/>
        </authorList>
    </citation>
    <scope>NUCLEOTIDE SEQUENCE</scope>
    <source>
        <strain evidence="1">STM</strain>
    </source>
</reference>
<name>A0A5J4R8R7_9ZZZZ</name>